<name>A0A1V2J673_PSEAZ</name>
<dbReference type="RefSeq" id="WP_071493582.1">
    <property type="nucleotide sequence ID" value="NZ_LT629702.1"/>
</dbReference>
<evidence type="ECO:0000313" key="2">
    <source>
        <dbReference type="EMBL" id="ONH40922.1"/>
    </source>
</evidence>
<gene>
    <name evidence="2" type="ORF">BLL37_26885</name>
</gene>
<protein>
    <submittedName>
        <fullName evidence="2">Transcriptional regulator</fullName>
    </submittedName>
</protein>
<dbReference type="EMBL" id="MNPV01000009">
    <property type="protein sequence ID" value="ONH40922.1"/>
    <property type="molecule type" value="Genomic_DNA"/>
</dbReference>
<dbReference type="PROSITE" id="PS50943">
    <property type="entry name" value="HTH_CROC1"/>
    <property type="match status" value="1"/>
</dbReference>
<dbReference type="SUPFAM" id="SSF47413">
    <property type="entry name" value="lambda repressor-like DNA-binding domains"/>
    <property type="match status" value="1"/>
</dbReference>
<accession>A0A1V2J673</accession>
<reference evidence="2 3" key="1">
    <citation type="submission" date="2016-10" db="EMBL/GenBank/DDBJ databases">
        <title>Pseudomonas lactis sp. nov. and Pseudomonas paralactis sp. nov., isolated from bovine raw milk.</title>
        <authorList>
            <person name="Von Neubeck M."/>
            <person name="Huptas C."/>
            <person name="Glueck C."/>
            <person name="Krewinkel M."/>
            <person name="Stoeckel M."/>
            <person name="Stressler T."/>
            <person name="Fischer L."/>
            <person name="Hinrichs J."/>
            <person name="Scherer S."/>
            <person name="Wenning M."/>
        </authorList>
    </citation>
    <scope>NUCLEOTIDE SEQUENCE [LARGE SCALE GENOMIC DNA]</scope>
    <source>
        <strain evidence="2 3">DSM 18862</strain>
    </source>
</reference>
<dbReference type="OrthoDB" id="6006530at2"/>
<sequence length="105" mass="11865">MSVLGKRIKQARVQAGLSQERLGLDAGLDEMSASTRMNRYELGKRVPAPDFVERLSKVLNLPAAFFYAVEDDEAELLAKFHKLDSPRRVELMSRLDELLFAEPSN</sequence>
<evidence type="ECO:0000259" key="1">
    <source>
        <dbReference type="PROSITE" id="PS50943"/>
    </source>
</evidence>
<proteinExistence type="predicted"/>
<comment type="caution">
    <text evidence="2">The sequence shown here is derived from an EMBL/GenBank/DDBJ whole genome shotgun (WGS) entry which is preliminary data.</text>
</comment>
<dbReference type="GeneID" id="57375953"/>
<evidence type="ECO:0000313" key="3">
    <source>
        <dbReference type="Proteomes" id="UP000188559"/>
    </source>
</evidence>
<dbReference type="Proteomes" id="UP000188559">
    <property type="component" value="Unassembled WGS sequence"/>
</dbReference>
<dbReference type="CDD" id="cd00093">
    <property type="entry name" value="HTH_XRE"/>
    <property type="match status" value="1"/>
</dbReference>
<feature type="domain" description="HTH cro/C1-type" evidence="1">
    <location>
        <begin position="8"/>
        <end position="66"/>
    </location>
</feature>
<dbReference type="SMART" id="SM00530">
    <property type="entry name" value="HTH_XRE"/>
    <property type="match status" value="1"/>
</dbReference>
<dbReference type="Pfam" id="PF13560">
    <property type="entry name" value="HTH_31"/>
    <property type="match status" value="1"/>
</dbReference>
<dbReference type="InterPro" id="IPR010982">
    <property type="entry name" value="Lambda_DNA-bd_dom_sf"/>
</dbReference>
<dbReference type="InterPro" id="IPR001387">
    <property type="entry name" value="Cro/C1-type_HTH"/>
</dbReference>
<organism evidence="2 3">
    <name type="scientific">Pseudomonas azotoformans</name>
    <dbReference type="NCBI Taxonomy" id="47878"/>
    <lineage>
        <taxon>Bacteria</taxon>
        <taxon>Pseudomonadati</taxon>
        <taxon>Pseudomonadota</taxon>
        <taxon>Gammaproteobacteria</taxon>
        <taxon>Pseudomonadales</taxon>
        <taxon>Pseudomonadaceae</taxon>
        <taxon>Pseudomonas</taxon>
    </lineage>
</organism>
<dbReference type="GO" id="GO:0003677">
    <property type="term" value="F:DNA binding"/>
    <property type="evidence" value="ECO:0007669"/>
    <property type="project" value="InterPro"/>
</dbReference>
<keyword evidence="3" id="KW-1185">Reference proteome</keyword>
<dbReference type="AlphaFoldDB" id="A0A1V2J673"/>
<dbReference type="Gene3D" id="1.10.260.40">
    <property type="entry name" value="lambda repressor-like DNA-binding domains"/>
    <property type="match status" value="1"/>
</dbReference>